<dbReference type="Gene3D" id="2.30.24.10">
    <property type="entry name" value="CAT RNA-binding domain"/>
    <property type="match status" value="1"/>
</dbReference>
<name>A0A242K8Y7_9ENTE</name>
<keyword evidence="3" id="KW-0805">Transcription regulation</keyword>
<dbReference type="InterPro" id="IPR004341">
    <property type="entry name" value="CAT_RNA-bd_dom"/>
</dbReference>
<dbReference type="SMART" id="SM01061">
    <property type="entry name" value="CAT_RBD"/>
    <property type="match status" value="1"/>
</dbReference>
<keyword evidence="5" id="KW-0804">Transcription</keyword>
<dbReference type="GO" id="GO:0045893">
    <property type="term" value="P:positive regulation of DNA-templated transcription"/>
    <property type="evidence" value="ECO:0007669"/>
    <property type="project" value="InterPro"/>
</dbReference>
<dbReference type="AlphaFoldDB" id="A0A242K8Y7"/>
<dbReference type="RefSeq" id="WP_086348809.1">
    <property type="nucleotide sequence ID" value="NZ_CP147247.1"/>
</dbReference>
<dbReference type="GO" id="GO:0003723">
    <property type="term" value="F:RNA binding"/>
    <property type="evidence" value="ECO:0007669"/>
    <property type="project" value="UniProtKB-KW"/>
</dbReference>
<dbReference type="InterPro" id="IPR011608">
    <property type="entry name" value="PRD"/>
</dbReference>
<proteinExistence type="inferred from homology"/>
<organism evidence="8">
    <name type="scientific">Candidatus Enterococcus clewellii</name>
    <dbReference type="NCBI Taxonomy" id="1834193"/>
    <lineage>
        <taxon>Bacteria</taxon>
        <taxon>Bacillati</taxon>
        <taxon>Bacillota</taxon>
        <taxon>Bacilli</taxon>
        <taxon>Lactobacillales</taxon>
        <taxon>Enterococcaceae</taxon>
        <taxon>Enterococcus</taxon>
    </lineage>
</organism>
<evidence type="ECO:0000256" key="3">
    <source>
        <dbReference type="ARBA" id="ARBA00023015"/>
    </source>
</evidence>
<keyword evidence="1" id="KW-0677">Repeat</keyword>
<dbReference type="InterPro" id="IPR036634">
    <property type="entry name" value="PRD_sf"/>
</dbReference>
<dbReference type="PROSITE" id="PS00654">
    <property type="entry name" value="PRD_1"/>
    <property type="match status" value="1"/>
</dbReference>
<evidence type="ECO:0000256" key="1">
    <source>
        <dbReference type="ARBA" id="ARBA00022737"/>
    </source>
</evidence>
<evidence type="ECO:0000256" key="4">
    <source>
        <dbReference type="ARBA" id="ARBA00023159"/>
    </source>
</evidence>
<dbReference type="InterPro" id="IPR001550">
    <property type="entry name" value="Transcrpt_antitermin_CS"/>
</dbReference>
<dbReference type="SUPFAM" id="SSF50151">
    <property type="entry name" value="SacY-like RNA-binding domain"/>
    <property type="match status" value="1"/>
</dbReference>
<feature type="domain" description="PRD" evidence="7">
    <location>
        <begin position="168"/>
        <end position="277"/>
    </location>
</feature>
<comment type="similarity">
    <text evidence="6">Belongs to the transcriptional antiterminator BglG family.</text>
</comment>
<dbReference type="PANTHER" id="PTHR30185">
    <property type="entry name" value="CRYPTIC BETA-GLUCOSIDE BGL OPERON ANTITERMINATOR"/>
    <property type="match status" value="1"/>
</dbReference>
<evidence type="ECO:0000256" key="6">
    <source>
        <dbReference type="ARBA" id="ARBA00038510"/>
    </source>
</evidence>
<sequence>MRVVKSLNNNIILAEDAKGNEVVLFGTGIGFKKKKGEEIPSQAIQKKFTIEKENRLSKILNTISSQTIDITEDILTIANDKLDKKINDIAIISISDHIRYAIERTKQGIEIKNPLQWEIPHLYPKEHEVGKLAVEWIREQYGISLFDSEASFITMHIINAQYENSDMDYTMRLTETISKIINIVNYHYHISINELGINYSRFVTHLRYFVIRQKEKIDSDEILNQELYQTIVTKHKKSFACAKKIAEYLSDIYSWHVSETEIIYLVLHIERLIQESK</sequence>
<evidence type="ECO:0000313" key="8">
    <source>
        <dbReference type="EMBL" id="OTP17612.1"/>
    </source>
</evidence>
<dbReference type="EMBL" id="NGMM01000002">
    <property type="protein sequence ID" value="OTP17612.1"/>
    <property type="molecule type" value="Genomic_DNA"/>
</dbReference>
<feature type="domain" description="PRD" evidence="7">
    <location>
        <begin position="62"/>
        <end position="167"/>
    </location>
</feature>
<dbReference type="InterPro" id="IPR036650">
    <property type="entry name" value="CAT_RNA-bd_dom_sf"/>
</dbReference>
<dbReference type="PROSITE" id="PS51372">
    <property type="entry name" value="PRD_2"/>
    <property type="match status" value="2"/>
</dbReference>
<evidence type="ECO:0000256" key="5">
    <source>
        <dbReference type="ARBA" id="ARBA00023163"/>
    </source>
</evidence>
<reference evidence="8" key="1">
    <citation type="submission" date="2017-05" db="EMBL/GenBank/DDBJ databases">
        <title>The Genome Sequence of Enterococcus sp. 9E7_DIV0242.</title>
        <authorList>
            <consortium name="The Broad Institute Genomics Platform"/>
            <consortium name="The Broad Institute Genomic Center for Infectious Diseases"/>
            <person name="Earl A."/>
            <person name="Manson A."/>
            <person name="Schwartman J."/>
            <person name="Gilmore M."/>
            <person name="Abouelleil A."/>
            <person name="Cao P."/>
            <person name="Chapman S."/>
            <person name="Cusick C."/>
            <person name="Shea T."/>
            <person name="Young S."/>
            <person name="Neafsey D."/>
            <person name="Nusbaum C."/>
            <person name="Birren B."/>
        </authorList>
    </citation>
    <scope>NUCLEOTIDE SEQUENCE [LARGE SCALE GENOMIC DNA]</scope>
    <source>
        <strain evidence="8">9E7_DIV0242</strain>
    </source>
</reference>
<evidence type="ECO:0000259" key="7">
    <source>
        <dbReference type="PROSITE" id="PS51372"/>
    </source>
</evidence>
<gene>
    <name evidence="8" type="ORF">A5888_001750</name>
</gene>
<dbReference type="OrthoDB" id="9813552at2"/>
<dbReference type="InterPro" id="IPR050661">
    <property type="entry name" value="BglG_antiterminators"/>
</dbReference>
<keyword evidence="2" id="KW-0694">RNA-binding</keyword>
<dbReference type="Pfam" id="PF00874">
    <property type="entry name" value="PRD"/>
    <property type="match status" value="2"/>
</dbReference>
<accession>A0A242K8Y7</accession>
<dbReference type="Gene3D" id="1.10.1790.10">
    <property type="entry name" value="PRD domain"/>
    <property type="match status" value="2"/>
</dbReference>
<dbReference type="PANTHER" id="PTHR30185:SF15">
    <property type="entry name" value="CRYPTIC BETA-GLUCOSIDE BGL OPERON ANTITERMINATOR"/>
    <property type="match status" value="1"/>
</dbReference>
<comment type="caution">
    <text evidence="8">The sequence shown here is derived from an EMBL/GenBank/DDBJ whole genome shotgun (WGS) entry which is preliminary data.</text>
</comment>
<dbReference type="Pfam" id="PF03123">
    <property type="entry name" value="CAT_RBD"/>
    <property type="match status" value="1"/>
</dbReference>
<protein>
    <recommendedName>
        <fullName evidence="7">PRD domain-containing protein</fullName>
    </recommendedName>
</protein>
<evidence type="ECO:0000256" key="2">
    <source>
        <dbReference type="ARBA" id="ARBA00022884"/>
    </source>
</evidence>
<keyword evidence="4" id="KW-0010">Activator</keyword>
<dbReference type="SUPFAM" id="SSF63520">
    <property type="entry name" value="PTS-regulatory domain, PRD"/>
    <property type="match status" value="2"/>
</dbReference>